<sequence>MTSSPETRPATLVRGASAERLRTPDLRTSLWTRLGDDEVRGDATTESVLDGLAERTRDAARSQGFSIGWSQGRRAAAEDAERVRAVAAAQLAHAEEQRRLEHAAALAALHEAAARLERATAGATAAVHEQASELALALTEELVGHALRTETTEDVVRRAAGLVRGDGRGTARLRLHPDVAATLSADDLPGVTVVGDPTLPRSGAVAELDDALVRFDADAALGRLREVLR</sequence>
<dbReference type="RefSeq" id="WP_141849427.1">
    <property type="nucleotide sequence ID" value="NZ_BAAAPR010000022.1"/>
</dbReference>
<dbReference type="GO" id="GO:0015031">
    <property type="term" value="P:protein transport"/>
    <property type="evidence" value="ECO:0007669"/>
    <property type="project" value="UniProtKB-KW"/>
</dbReference>
<accession>A0A542E4H6</accession>
<gene>
    <name evidence="3" type="ORF">FB458_3283</name>
</gene>
<keyword evidence="3" id="KW-0282">Flagellum</keyword>
<evidence type="ECO:0000256" key="1">
    <source>
        <dbReference type="ARBA" id="ARBA00022448"/>
    </source>
</evidence>
<evidence type="ECO:0000256" key="2">
    <source>
        <dbReference type="ARBA" id="ARBA00022927"/>
    </source>
</evidence>
<protein>
    <submittedName>
        <fullName evidence="3">Flagellar assembly protein FliH</fullName>
    </submittedName>
</protein>
<reference evidence="3 4" key="1">
    <citation type="submission" date="2019-06" db="EMBL/GenBank/DDBJ databases">
        <title>Sequencing the genomes of 1000 actinobacteria strains.</title>
        <authorList>
            <person name="Klenk H.-P."/>
        </authorList>
    </citation>
    <scope>NUCLEOTIDE SEQUENCE [LARGE SCALE GENOMIC DNA]</scope>
    <source>
        <strain evidence="3 4">DSM 18607</strain>
    </source>
</reference>
<dbReference type="EMBL" id="VFMN01000001">
    <property type="protein sequence ID" value="TQJ10164.1"/>
    <property type="molecule type" value="Genomic_DNA"/>
</dbReference>
<dbReference type="Proteomes" id="UP000317893">
    <property type="component" value="Unassembled WGS sequence"/>
</dbReference>
<proteinExistence type="predicted"/>
<evidence type="ECO:0000313" key="4">
    <source>
        <dbReference type="Proteomes" id="UP000317893"/>
    </source>
</evidence>
<keyword evidence="3" id="KW-0966">Cell projection</keyword>
<dbReference type="InterPro" id="IPR051472">
    <property type="entry name" value="T3SS_Stator/FliH"/>
</dbReference>
<evidence type="ECO:0000313" key="3">
    <source>
        <dbReference type="EMBL" id="TQJ10164.1"/>
    </source>
</evidence>
<organism evidence="3 4">
    <name type="scientific">Lapillicoccus jejuensis</name>
    <dbReference type="NCBI Taxonomy" id="402171"/>
    <lineage>
        <taxon>Bacteria</taxon>
        <taxon>Bacillati</taxon>
        <taxon>Actinomycetota</taxon>
        <taxon>Actinomycetes</taxon>
        <taxon>Micrococcales</taxon>
        <taxon>Intrasporangiaceae</taxon>
        <taxon>Lapillicoccus</taxon>
    </lineage>
</organism>
<keyword evidence="2" id="KW-0653">Protein transport</keyword>
<dbReference type="GO" id="GO:0005829">
    <property type="term" value="C:cytosol"/>
    <property type="evidence" value="ECO:0007669"/>
    <property type="project" value="TreeGrafter"/>
</dbReference>
<comment type="caution">
    <text evidence="3">The sequence shown here is derived from an EMBL/GenBank/DDBJ whole genome shotgun (WGS) entry which is preliminary data.</text>
</comment>
<keyword evidence="1" id="KW-0813">Transport</keyword>
<dbReference type="PANTHER" id="PTHR34982">
    <property type="entry name" value="YOP PROTEINS TRANSLOCATION PROTEIN L"/>
    <property type="match status" value="1"/>
</dbReference>
<name>A0A542E4H6_9MICO</name>
<dbReference type="AlphaFoldDB" id="A0A542E4H6"/>
<keyword evidence="3" id="KW-0969">Cilium</keyword>
<dbReference type="OrthoDB" id="3788545at2"/>
<keyword evidence="4" id="KW-1185">Reference proteome</keyword>
<dbReference type="PANTHER" id="PTHR34982:SF1">
    <property type="entry name" value="FLAGELLAR ASSEMBLY PROTEIN FLIH"/>
    <property type="match status" value="1"/>
</dbReference>